<dbReference type="WBParaSite" id="PS1159_v2.g19914.t1">
    <property type="protein sequence ID" value="PS1159_v2.g19914.t1"/>
    <property type="gene ID" value="PS1159_v2.g19914"/>
</dbReference>
<proteinExistence type="predicted"/>
<evidence type="ECO:0000313" key="1">
    <source>
        <dbReference type="Proteomes" id="UP000887580"/>
    </source>
</evidence>
<sequence length="188" mass="21295">MAQIFALVVFIGFIVICFGCQSGMNDISRRIQKQCRQQCMQCPKLVVSQLCKYDSKERNVTCGQSNIDYYTHFLNGEICGKAKIHCSALPPKTIAATLAIEQFLPLKNSNGKIKNETLMGDEILNLNAESASENVNDFEPFIFLTDKQKYYISSIVYCNKNGKWEIKTVEGKKVEGFEKVYCIVEKAF</sequence>
<evidence type="ECO:0000313" key="2">
    <source>
        <dbReference type="WBParaSite" id="PS1159_v2.g19914.t1"/>
    </source>
</evidence>
<protein>
    <submittedName>
        <fullName evidence="2">Uncharacterized protein</fullName>
    </submittedName>
</protein>
<dbReference type="Proteomes" id="UP000887580">
    <property type="component" value="Unplaced"/>
</dbReference>
<organism evidence="1 2">
    <name type="scientific">Panagrolaimus sp. PS1159</name>
    <dbReference type="NCBI Taxonomy" id="55785"/>
    <lineage>
        <taxon>Eukaryota</taxon>
        <taxon>Metazoa</taxon>
        <taxon>Ecdysozoa</taxon>
        <taxon>Nematoda</taxon>
        <taxon>Chromadorea</taxon>
        <taxon>Rhabditida</taxon>
        <taxon>Tylenchina</taxon>
        <taxon>Panagrolaimomorpha</taxon>
        <taxon>Panagrolaimoidea</taxon>
        <taxon>Panagrolaimidae</taxon>
        <taxon>Panagrolaimus</taxon>
    </lineage>
</organism>
<reference evidence="2" key="1">
    <citation type="submission" date="2022-11" db="UniProtKB">
        <authorList>
            <consortium name="WormBaseParasite"/>
        </authorList>
    </citation>
    <scope>IDENTIFICATION</scope>
</reference>
<name>A0AC35FQP9_9BILA</name>
<accession>A0AC35FQP9</accession>